<dbReference type="InterPro" id="IPR051531">
    <property type="entry name" value="N-acetyltransferase"/>
</dbReference>
<evidence type="ECO:0000313" key="2">
    <source>
        <dbReference type="EMBL" id="QWK90508.1"/>
    </source>
</evidence>
<sequence>MRYWSRPEHETLEETRRWLRELVEPGPDSLDFLIEKDGAVIGKAGAWRLPEIGYLLHPDHWGQGLAQEAMTALIAHLHHIRPELTHLIAEVDPRNTASLRLLTRLGFVETGRAERTMRWRDEWCDSIYLRRDY</sequence>
<dbReference type="PANTHER" id="PTHR43792:SF1">
    <property type="entry name" value="N-ACETYLTRANSFERASE DOMAIN-CONTAINING PROTEIN"/>
    <property type="match status" value="1"/>
</dbReference>
<keyword evidence="3" id="KW-1185">Reference proteome</keyword>
<gene>
    <name evidence="2" type="ORF">KM031_00865</name>
</gene>
<evidence type="ECO:0000259" key="1">
    <source>
        <dbReference type="PROSITE" id="PS51186"/>
    </source>
</evidence>
<dbReference type="InterPro" id="IPR016181">
    <property type="entry name" value="Acyl_CoA_acyltransferase"/>
</dbReference>
<dbReference type="RefSeq" id="WP_215504244.1">
    <property type="nucleotide sequence ID" value="NZ_CP076361.1"/>
</dbReference>
<dbReference type="InterPro" id="IPR000182">
    <property type="entry name" value="GNAT_dom"/>
</dbReference>
<evidence type="ECO:0000313" key="3">
    <source>
        <dbReference type="Proteomes" id="UP000679352"/>
    </source>
</evidence>
<organism evidence="2 3">
    <name type="scientific">Gemmobacter fulvus</name>
    <dbReference type="NCBI Taxonomy" id="2840474"/>
    <lineage>
        <taxon>Bacteria</taxon>
        <taxon>Pseudomonadati</taxon>
        <taxon>Pseudomonadota</taxon>
        <taxon>Alphaproteobacteria</taxon>
        <taxon>Rhodobacterales</taxon>
        <taxon>Paracoccaceae</taxon>
        <taxon>Gemmobacter</taxon>
    </lineage>
</organism>
<dbReference type="AlphaFoldDB" id="A0A975P7M2"/>
<protein>
    <submittedName>
        <fullName evidence="2">GNAT family N-acetyltransferase</fullName>
    </submittedName>
</protein>
<feature type="domain" description="N-acetyltransferase" evidence="1">
    <location>
        <begin position="1"/>
        <end position="133"/>
    </location>
</feature>
<dbReference type="KEGG" id="gfu:KM031_00865"/>
<reference evidence="2" key="1">
    <citation type="submission" date="2021-06" db="EMBL/GenBank/DDBJ databases">
        <title>Direct submission.</title>
        <authorList>
            <person name="Lee C.-S."/>
            <person name="Jin L."/>
        </authorList>
    </citation>
    <scope>NUCLEOTIDE SEQUENCE</scope>
    <source>
        <strain evidence="2">Con5</strain>
    </source>
</reference>
<dbReference type="Gene3D" id="3.40.630.30">
    <property type="match status" value="1"/>
</dbReference>
<dbReference type="PANTHER" id="PTHR43792">
    <property type="entry name" value="GNAT FAMILY, PUTATIVE (AFU_ORTHOLOGUE AFUA_3G00765)-RELATED-RELATED"/>
    <property type="match status" value="1"/>
</dbReference>
<proteinExistence type="predicted"/>
<accession>A0A975P7M2</accession>
<dbReference type="Proteomes" id="UP000679352">
    <property type="component" value="Chromosome"/>
</dbReference>
<dbReference type="Pfam" id="PF13302">
    <property type="entry name" value="Acetyltransf_3"/>
    <property type="match status" value="1"/>
</dbReference>
<dbReference type="GO" id="GO:0016747">
    <property type="term" value="F:acyltransferase activity, transferring groups other than amino-acyl groups"/>
    <property type="evidence" value="ECO:0007669"/>
    <property type="project" value="InterPro"/>
</dbReference>
<dbReference type="CDD" id="cd04301">
    <property type="entry name" value="NAT_SF"/>
    <property type="match status" value="1"/>
</dbReference>
<dbReference type="SUPFAM" id="SSF55729">
    <property type="entry name" value="Acyl-CoA N-acyltransferases (Nat)"/>
    <property type="match status" value="1"/>
</dbReference>
<dbReference type="PROSITE" id="PS51186">
    <property type="entry name" value="GNAT"/>
    <property type="match status" value="1"/>
</dbReference>
<name>A0A975P7M2_9RHOB</name>
<dbReference type="EMBL" id="CP076361">
    <property type="protein sequence ID" value="QWK90508.1"/>
    <property type="molecule type" value="Genomic_DNA"/>
</dbReference>